<dbReference type="CDD" id="cd05254">
    <property type="entry name" value="dTDP_HR_like_SDR_e"/>
    <property type="match status" value="1"/>
</dbReference>
<evidence type="ECO:0000256" key="1">
    <source>
        <dbReference type="ARBA" id="ARBA00004781"/>
    </source>
</evidence>
<dbReference type="EC" id="1.1.1.133" evidence="3 6"/>
<sequence length="289" mass="31465">MISPTAPKVLVLGGKTGLLGQSLCASLTKAGWQTVSVGRDDLDLFDQDRVAAFLDDHEPDIICNTVAYTQVDQAEDEPEEAARLNHRLPAALGRLAKQRNIRLVHYSTDFVFDGKAATPYCSESPTSPQSVYGKTKLAGEKALQDLGLDRLTIIRTAWLFGPGRTNFVAKILALAAQRASLNVVHDQTGSPTYTPDLADYSVELLKAEGTGIFHLVNCGCATWCELAGAAVQAKGLQCDVFPIPSDQYPQKAKRPAYSVLDTCAFTTLTGIKPRPWLQALREYVFQHLT</sequence>
<evidence type="ECO:0000256" key="3">
    <source>
        <dbReference type="ARBA" id="ARBA00012929"/>
    </source>
</evidence>
<comment type="similarity">
    <text evidence="2 6">Belongs to the dTDP-4-dehydrorhamnose reductase family.</text>
</comment>
<gene>
    <name evidence="8" type="ORF">SAMN05660653_01460</name>
</gene>
<dbReference type="InterPro" id="IPR036291">
    <property type="entry name" value="NAD(P)-bd_dom_sf"/>
</dbReference>
<accession>A0A1G6CBE6</accession>
<comment type="catalytic activity">
    <reaction evidence="5">
        <text>dTDP-beta-L-rhamnose + NADP(+) = dTDP-4-dehydro-beta-L-rhamnose + NADPH + H(+)</text>
        <dbReference type="Rhea" id="RHEA:21796"/>
        <dbReference type="ChEBI" id="CHEBI:15378"/>
        <dbReference type="ChEBI" id="CHEBI:57510"/>
        <dbReference type="ChEBI" id="CHEBI:57783"/>
        <dbReference type="ChEBI" id="CHEBI:58349"/>
        <dbReference type="ChEBI" id="CHEBI:62830"/>
        <dbReference type="EC" id="1.1.1.133"/>
    </reaction>
</comment>
<keyword evidence="9" id="KW-1185">Reference proteome</keyword>
<name>A0A1G6CBE6_9BACT</name>
<dbReference type="NCBIfam" id="TIGR01214">
    <property type="entry name" value="rmlD"/>
    <property type="match status" value="1"/>
</dbReference>
<dbReference type="GO" id="GO:0019305">
    <property type="term" value="P:dTDP-rhamnose biosynthetic process"/>
    <property type="evidence" value="ECO:0007669"/>
    <property type="project" value="UniProtKB-UniPathway"/>
</dbReference>
<keyword evidence="6" id="KW-0521">NADP</keyword>
<dbReference type="AlphaFoldDB" id="A0A1G6CBE6"/>
<organism evidence="8 9">
    <name type="scientific">Desulfonatronum thiosulfatophilum</name>
    <dbReference type="NCBI Taxonomy" id="617002"/>
    <lineage>
        <taxon>Bacteria</taxon>
        <taxon>Pseudomonadati</taxon>
        <taxon>Thermodesulfobacteriota</taxon>
        <taxon>Desulfovibrionia</taxon>
        <taxon>Desulfovibrionales</taxon>
        <taxon>Desulfonatronaceae</taxon>
        <taxon>Desulfonatronum</taxon>
    </lineage>
</organism>
<dbReference type="Proteomes" id="UP000198771">
    <property type="component" value="Unassembled WGS sequence"/>
</dbReference>
<reference evidence="8 9" key="1">
    <citation type="submission" date="2016-10" db="EMBL/GenBank/DDBJ databases">
        <authorList>
            <person name="de Groot N.N."/>
        </authorList>
    </citation>
    <scope>NUCLEOTIDE SEQUENCE [LARGE SCALE GENOMIC DNA]</scope>
    <source>
        <strain evidence="8 9">ASO4-2</strain>
    </source>
</reference>
<evidence type="ECO:0000259" key="7">
    <source>
        <dbReference type="Pfam" id="PF04321"/>
    </source>
</evidence>
<evidence type="ECO:0000256" key="5">
    <source>
        <dbReference type="ARBA" id="ARBA00048200"/>
    </source>
</evidence>
<proteinExistence type="inferred from homology"/>
<dbReference type="InterPro" id="IPR005913">
    <property type="entry name" value="dTDP_dehydrorham_reduct"/>
</dbReference>
<comment type="pathway">
    <text evidence="1 6">Carbohydrate biosynthesis; dTDP-L-rhamnose biosynthesis.</text>
</comment>
<evidence type="ECO:0000313" key="8">
    <source>
        <dbReference type="EMBL" id="SDB30144.1"/>
    </source>
</evidence>
<dbReference type="Gene3D" id="3.40.50.720">
    <property type="entry name" value="NAD(P)-binding Rossmann-like Domain"/>
    <property type="match status" value="1"/>
</dbReference>
<dbReference type="EMBL" id="FMXO01000007">
    <property type="protein sequence ID" value="SDB30144.1"/>
    <property type="molecule type" value="Genomic_DNA"/>
</dbReference>
<dbReference type="SUPFAM" id="SSF51735">
    <property type="entry name" value="NAD(P)-binding Rossmann-fold domains"/>
    <property type="match status" value="1"/>
</dbReference>
<feature type="domain" description="RmlD-like substrate binding" evidence="7">
    <location>
        <begin position="9"/>
        <end position="284"/>
    </location>
</feature>
<protein>
    <recommendedName>
        <fullName evidence="4 6">dTDP-4-dehydrorhamnose reductase</fullName>
        <ecNumber evidence="3 6">1.1.1.133</ecNumber>
    </recommendedName>
</protein>
<dbReference type="InterPro" id="IPR029903">
    <property type="entry name" value="RmlD-like-bd"/>
</dbReference>
<dbReference type="PANTHER" id="PTHR10491">
    <property type="entry name" value="DTDP-4-DEHYDRORHAMNOSE REDUCTASE"/>
    <property type="match status" value="1"/>
</dbReference>
<dbReference type="UniPathway" id="UPA00124"/>
<evidence type="ECO:0000256" key="6">
    <source>
        <dbReference type="RuleBase" id="RU364082"/>
    </source>
</evidence>
<dbReference type="Pfam" id="PF04321">
    <property type="entry name" value="RmlD_sub_bind"/>
    <property type="match status" value="1"/>
</dbReference>
<dbReference type="OrthoDB" id="9803892at2"/>
<comment type="function">
    <text evidence="6">Catalyzes the reduction of dTDP-6-deoxy-L-lyxo-4-hexulose to yield dTDP-L-rhamnose.</text>
</comment>
<dbReference type="Gene3D" id="3.90.25.10">
    <property type="entry name" value="UDP-galactose 4-epimerase, domain 1"/>
    <property type="match status" value="1"/>
</dbReference>
<dbReference type="GO" id="GO:0008831">
    <property type="term" value="F:dTDP-4-dehydrorhamnose reductase activity"/>
    <property type="evidence" value="ECO:0007669"/>
    <property type="project" value="UniProtKB-EC"/>
</dbReference>
<evidence type="ECO:0000256" key="4">
    <source>
        <dbReference type="ARBA" id="ARBA00017099"/>
    </source>
</evidence>
<evidence type="ECO:0000313" key="9">
    <source>
        <dbReference type="Proteomes" id="UP000198771"/>
    </source>
</evidence>
<dbReference type="RefSeq" id="WP_092119366.1">
    <property type="nucleotide sequence ID" value="NZ_FMXO01000007.1"/>
</dbReference>
<keyword evidence="6" id="KW-0560">Oxidoreductase</keyword>
<evidence type="ECO:0000256" key="2">
    <source>
        <dbReference type="ARBA" id="ARBA00010944"/>
    </source>
</evidence>
<dbReference type="PANTHER" id="PTHR10491:SF4">
    <property type="entry name" value="METHIONINE ADENOSYLTRANSFERASE 2 SUBUNIT BETA"/>
    <property type="match status" value="1"/>
</dbReference>
<dbReference type="STRING" id="617002.SAMN05660653_01460"/>